<accession>A0A0D0D0C8</accession>
<sequence>METLLTSAHRLPPFIPSVLTWTPTCKQKHQLLDRDPESEMECTYQDALHHNMTAECIFVSSASMFCERLSSQLAAQEEKQKNAQKKQGKLVGDGLPRLLTSDKFHNHVVEHKKAIVDEEVVREEQHKQRDEQMEVMAAWKESETAWLEQN</sequence>
<gene>
    <name evidence="1" type="ORF">PAXRUDRAFT_779528</name>
</gene>
<proteinExistence type="predicted"/>
<keyword evidence="2" id="KW-1185">Reference proteome</keyword>
<organism evidence="1 2">
    <name type="scientific">Paxillus rubicundulus Ve08.2h10</name>
    <dbReference type="NCBI Taxonomy" id="930991"/>
    <lineage>
        <taxon>Eukaryota</taxon>
        <taxon>Fungi</taxon>
        <taxon>Dikarya</taxon>
        <taxon>Basidiomycota</taxon>
        <taxon>Agaricomycotina</taxon>
        <taxon>Agaricomycetes</taxon>
        <taxon>Agaricomycetidae</taxon>
        <taxon>Boletales</taxon>
        <taxon>Paxilineae</taxon>
        <taxon>Paxillaceae</taxon>
        <taxon>Paxillus</taxon>
    </lineage>
</organism>
<evidence type="ECO:0000313" key="2">
    <source>
        <dbReference type="Proteomes" id="UP000054538"/>
    </source>
</evidence>
<dbReference type="Proteomes" id="UP000054538">
    <property type="component" value="Unassembled WGS sequence"/>
</dbReference>
<dbReference type="InParanoid" id="A0A0D0D0C8"/>
<protein>
    <submittedName>
        <fullName evidence="1">Unplaced genomic scaffold scaffold_2383, whole genome shotgun sequence</fullName>
    </submittedName>
</protein>
<name>A0A0D0D0C8_9AGAM</name>
<reference evidence="1 2" key="1">
    <citation type="submission" date="2014-04" db="EMBL/GenBank/DDBJ databases">
        <authorList>
            <consortium name="DOE Joint Genome Institute"/>
            <person name="Kuo A."/>
            <person name="Kohler A."/>
            <person name="Jargeat P."/>
            <person name="Nagy L.G."/>
            <person name="Floudas D."/>
            <person name="Copeland A."/>
            <person name="Barry K.W."/>
            <person name="Cichocki N."/>
            <person name="Veneault-Fourrey C."/>
            <person name="LaButti K."/>
            <person name="Lindquist E.A."/>
            <person name="Lipzen A."/>
            <person name="Lundell T."/>
            <person name="Morin E."/>
            <person name="Murat C."/>
            <person name="Sun H."/>
            <person name="Tunlid A."/>
            <person name="Henrissat B."/>
            <person name="Grigoriev I.V."/>
            <person name="Hibbett D.S."/>
            <person name="Martin F."/>
            <person name="Nordberg H.P."/>
            <person name="Cantor M.N."/>
            <person name="Hua S.X."/>
        </authorList>
    </citation>
    <scope>NUCLEOTIDE SEQUENCE [LARGE SCALE GENOMIC DNA]</scope>
    <source>
        <strain evidence="1 2">Ve08.2h10</strain>
    </source>
</reference>
<reference evidence="2" key="2">
    <citation type="submission" date="2015-01" db="EMBL/GenBank/DDBJ databases">
        <title>Evolutionary Origins and Diversification of the Mycorrhizal Mutualists.</title>
        <authorList>
            <consortium name="DOE Joint Genome Institute"/>
            <consortium name="Mycorrhizal Genomics Consortium"/>
            <person name="Kohler A."/>
            <person name="Kuo A."/>
            <person name="Nagy L.G."/>
            <person name="Floudas D."/>
            <person name="Copeland A."/>
            <person name="Barry K.W."/>
            <person name="Cichocki N."/>
            <person name="Veneault-Fourrey C."/>
            <person name="LaButti K."/>
            <person name="Lindquist E.A."/>
            <person name="Lipzen A."/>
            <person name="Lundell T."/>
            <person name="Morin E."/>
            <person name="Murat C."/>
            <person name="Riley R."/>
            <person name="Ohm R."/>
            <person name="Sun H."/>
            <person name="Tunlid A."/>
            <person name="Henrissat B."/>
            <person name="Grigoriev I.V."/>
            <person name="Hibbett D.S."/>
            <person name="Martin F."/>
        </authorList>
    </citation>
    <scope>NUCLEOTIDE SEQUENCE [LARGE SCALE GENOMIC DNA]</scope>
    <source>
        <strain evidence="2">Ve08.2h10</strain>
    </source>
</reference>
<dbReference type="OrthoDB" id="3269232at2759"/>
<evidence type="ECO:0000313" key="1">
    <source>
        <dbReference type="EMBL" id="KIK76971.1"/>
    </source>
</evidence>
<dbReference type="EMBL" id="KN827205">
    <property type="protein sequence ID" value="KIK76971.1"/>
    <property type="molecule type" value="Genomic_DNA"/>
</dbReference>
<dbReference type="AlphaFoldDB" id="A0A0D0D0C8"/>
<dbReference type="HOGENOM" id="CLU_061607_3_0_1"/>